<keyword evidence="11" id="KW-1185">Reference proteome</keyword>
<evidence type="ECO:0000256" key="1">
    <source>
        <dbReference type="ARBA" id="ARBA00004496"/>
    </source>
</evidence>
<evidence type="ECO:0000256" key="2">
    <source>
        <dbReference type="ARBA" id="ARBA00009890"/>
    </source>
</evidence>
<dbReference type="GO" id="GO:0032535">
    <property type="term" value="P:regulation of cellular component size"/>
    <property type="evidence" value="ECO:0007669"/>
    <property type="project" value="UniProtKB-ARBA"/>
</dbReference>
<organism evidence="10 11">
    <name type="scientific">Puccinia sorghi</name>
    <dbReference type="NCBI Taxonomy" id="27349"/>
    <lineage>
        <taxon>Eukaryota</taxon>
        <taxon>Fungi</taxon>
        <taxon>Dikarya</taxon>
        <taxon>Basidiomycota</taxon>
        <taxon>Pucciniomycotina</taxon>
        <taxon>Pucciniomycetes</taxon>
        <taxon>Pucciniales</taxon>
        <taxon>Pucciniaceae</taxon>
        <taxon>Puccinia</taxon>
    </lineage>
</organism>
<dbReference type="OrthoDB" id="400at2759"/>
<dbReference type="PROSITE" id="PS00678">
    <property type="entry name" value="WD_REPEATS_1"/>
    <property type="match status" value="1"/>
</dbReference>
<gene>
    <name evidence="10" type="ORF">VP01_432g7</name>
</gene>
<dbReference type="InterPro" id="IPR020472">
    <property type="entry name" value="WD40_PAC1"/>
</dbReference>
<dbReference type="PANTHER" id="PTHR19842:SF0">
    <property type="entry name" value="TARGET OF RAPAMYCIN COMPLEX SUBUNIT LST8"/>
    <property type="match status" value="1"/>
</dbReference>
<dbReference type="PANTHER" id="PTHR19842">
    <property type="entry name" value="G BETA-LIKE PROTEIN GBL"/>
    <property type="match status" value="1"/>
</dbReference>
<dbReference type="InterPro" id="IPR011047">
    <property type="entry name" value="Quinoprotein_ADH-like_sf"/>
</dbReference>
<dbReference type="SMART" id="SM00320">
    <property type="entry name" value="WD40"/>
    <property type="match status" value="6"/>
</dbReference>
<evidence type="ECO:0000313" key="10">
    <source>
        <dbReference type="EMBL" id="KNZ50607.1"/>
    </source>
</evidence>
<evidence type="ECO:0000256" key="5">
    <source>
        <dbReference type="ARBA" id="ARBA00022574"/>
    </source>
</evidence>
<dbReference type="Pfam" id="PF00400">
    <property type="entry name" value="WD40"/>
    <property type="match status" value="5"/>
</dbReference>
<dbReference type="AlphaFoldDB" id="A0A0L6UQT1"/>
<proteinExistence type="inferred from homology"/>
<keyword evidence="5 8" id="KW-0853">WD repeat</keyword>
<evidence type="ECO:0000256" key="6">
    <source>
        <dbReference type="ARBA" id="ARBA00022737"/>
    </source>
</evidence>
<evidence type="ECO:0000313" key="11">
    <source>
        <dbReference type="Proteomes" id="UP000037035"/>
    </source>
</evidence>
<dbReference type="GO" id="GO:0038203">
    <property type="term" value="P:TORC2 signaling"/>
    <property type="evidence" value="ECO:0007669"/>
    <property type="project" value="UniProtKB-ARBA"/>
</dbReference>
<dbReference type="VEuPathDB" id="FungiDB:VP01_432g7"/>
<comment type="caution">
    <text evidence="10">The sequence shown here is derived from an EMBL/GenBank/DDBJ whole genome shotgun (WGS) entry which is preliminary data.</text>
</comment>
<dbReference type="GO" id="GO:0031931">
    <property type="term" value="C:TORC1 complex"/>
    <property type="evidence" value="ECO:0007669"/>
    <property type="project" value="InterPro"/>
</dbReference>
<keyword evidence="4" id="KW-0963">Cytoplasm</keyword>
<dbReference type="GO" id="GO:0031932">
    <property type="term" value="C:TORC2 complex"/>
    <property type="evidence" value="ECO:0007669"/>
    <property type="project" value="InterPro"/>
</dbReference>
<dbReference type="InterPro" id="IPR037588">
    <property type="entry name" value="MLST8"/>
</dbReference>
<name>A0A0L6UQT1_9BASI</name>
<dbReference type="CDD" id="cd00200">
    <property type="entry name" value="WD40"/>
    <property type="match status" value="1"/>
</dbReference>
<dbReference type="InterPro" id="IPR001680">
    <property type="entry name" value="WD40_rpt"/>
</dbReference>
<protein>
    <recommendedName>
        <fullName evidence="7">Protein LST8 homolog</fullName>
    </recommendedName>
    <alternativeName>
        <fullName evidence="3">Target of rapamycin complex subunit LST8</fullName>
    </alternativeName>
</protein>
<evidence type="ECO:0000256" key="9">
    <source>
        <dbReference type="SAM" id="MobiDB-lite"/>
    </source>
</evidence>
<dbReference type="Proteomes" id="UP000037035">
    <property type="component" value="Unassembled WGS sequence"/>
</dbReference>
<evidence type="ECO:0000256" key="3">
    <source>
        <dbReference type="ARBA" id="ARBA00018867"/>
    </source>
</evidence>
<feature type="compositionally biased region" description="Low complexity" evidence="9">
    <location>
        <begin position="97"/>
        <end position="107"/>
    </location>
</feature>
<dbReference type="GO" id="GO:0005737">
    <property type="term" value="C:cytoplasm"/>
    <property type="evidence" value="ECO:0007669"/>
    <property type="project" value="UniProtKB-SubCell"/>
</dbReference>
<dbReference type="STRING" id="27349.A0A0L6UQT1"/>
<dbReference type="GO" id="GO:0051897">
    <property type="term" value="P:positive regulation of phosphatidylinositol 3-kinase/protein kinase B signal transduction"/>
    <property type="evidence" value="ECO:0007669"/>
    <property type="project" value="UniProtKB-ARBA"/>
</dbReference>
<reference evidence="10 11" key="1">
    <citation type="submission" date="2015-08" db="EMBL/GenBank/DDBJ databases">
        <title>Next Generation Sequencing and Analysis of the Genome of Puccinia sorghi L Schw, the Causal Agent of Maize Common Rust.</title>
        <authorList>
            <person name="Rochi L."/>
            <person name="Burguener G."/>
            <person name="Darino M."/>
            <person name="Turjanski A."/>
            <person name="Kreff E."/>
            <person name="Dieguez M.J."/>
            <person name="Sacco F."/>
        </authorList>
    </citation>
    <scope>NUCLEOTIDE SEQUENCE [LARGE SCALE GENOMIC DNA]</scope>
    <source>
        <strain evidence="10 11">RO10H11247</strain>
    </source>
</reference>
<feature type="compositionally biased region" description="Polar residues" evidence="9">
    <location>
        <begin position="80"/>
        <end position="96"/>
    </location>
</feature>
<dbReference type="PROSITE" id="PS50082">
    <property type="entry name" value="WD_REPEATS_2"/>
    <property type="match status" value="2"/>
</dbReference>
<accession>A0A0L6UQT1</accession>
<evidence type="ECO:0000256" key="4">
    <source>
        <dbReference type="ARBA" id="ARBA00022490"/>
    </source>
</evidence>
<evidence type="ECO:0000256" key="7">
    <source>
        <dbReference type="ARBA" id="ARBA00074814"/>
    </source>
</evidence>
<dbReference type="EMBL" id="LAVV01009424">
    <property type="protein sequence ID" value="KNZ50607.1"/>
    <property type="molecule type" value="Genomic_DNA"/>
</dbReference>
<dbReference type="SUPFAM" id="SSF50998">
    <property type="entry name" value="Quinoprotein alcohol dehydrogenase-like"/>
    <property type="match status" value="1"/>
</dbReference>
<dbReference type="FunFam" id="2.130.10.10:FF:000505">
    <property type="entry name" value="Blast:Protein LST8 homolog"/>
    <property type="match status" value="1"/>
</dbReference>
<evidence type="ECO:0000256" key="8">
    <source>
        <dbReference type="PROSITE-ProRule" id="PRU00221"/>
    </source>
</evidence>
<feature type="repeat" description="WD" evidence="8">
    <location>
        <begin position="114"/>
        <end position="155"/>
    </location>
</feature>
<feature type="region of interest" description="Disordered" evidence="9">
    <location>
        <begin position="80"/>
        <end position="107"/>
    </location>
</feature>
<dbReference type="InterPro" id="IPR019775">
    <property type="entry name" value="WD40_repeat_CS"/>
</dbReference>
<sequence length="369" mass="40207">MTDLTGFEAGQTNPLDVILATGGYDNTIRFWEAWSGICVKSINHPQSQINRLAISPDKRHLAVAGNAHVRLYDVAIATASNHPAPNQGSHTTPASEQTSQHQQQAHAQTGLLQSFPHNGNVTSVAWPKESKWFVTGCEDGAMRIWDTRTPVAQRTVDFVFHLQGGAVLTTAPHADIAIHPNQGEIISCDQSGAIKIWDLAADSCTHELVYQFPEDDVPQRSVSIASDNSCLVAGNNSGNVFLWNISTSGVGGYTDLQAEATFAAHKRYCLKVLLSPDVRVLCHRLLATCSADTTIKIWSLTPNQPPKLDKTLYDHQRWVWDLAFSADSAYLVSASSDHSARLWELASGQTVRQYSGHSKPCVAVALNDS</sequence>
<dbReference type="GO" id="GO:0032956">
    <property type="term" value="P:regulation of actin cytoskeleton organization"/>
    <property type="evidence" value="ECO:0007669"/>
    <property type="project" value="TreeGrafter"/>
</dbReference>
<dbReference type="PRINTS" id="PR00320">
    <property type="entry name" value="GPROTEINBRPT"/>
</dbReference>
<dbReference type="Gene3D" id="2.130.10.10">
    <property type="entry name" value="YVTN repeat-like/Quinoprotein amine dehydrogenase"/>
    <property type="match status" value="1"/>
</dbReference>
<dbReference type="InterPro" id="IPR015943">
    <property type="entry name" value="WD40/YVTN_repeat-like_dom_sf"/>
</dbReference>
<keyword evidence="6" id="KW-0677">Repeat</keyword>
<comment type="subcellular location">
    <subcellularLocation>
        <location evidence="1">Cytoplasm</location>
    </subcellularLocation>
</comment>
<dbReference type="PROSITE" id="PS50294">
    <property type="entry name" value="WD_REPEATS_REGION"/>
    <property type="match status" value="2"/>
</dbReference>
<feature type="repeat" description="WD" evidence="8">
    <location>
        <begin position="312"/>
        <end position="353"/>
    </location>
</feature>
<comment type="similarity">
    <text evidence="2">Belongs to the WD repeat LST8 family.</text>
</comment>